<accession>A0A6P8H3X2</accession>
<dbReference type="InterPro" id="IPR043472">
    <property type="entry name" value="Macro_dom-like"/>
</dbReference>
<dbReference type="AlphaFoldDB" id="A0A6P8H3X2"/>
<evidence type="ECO:0000259" key="1">
    <source>
        <dbReference type="Pfam" id="PF10021"/>
    </source>
</evidence>
<name>A0A6P8H3X2_ACTTE</name>
<proteinExistence type="predicted"/>
<evidence type="ECO:0000313" key="3">
    <source>
        <dbReference type="RefSeq" id="XP_031550263.1"/>
    </source>
</evidence>
<dbReference type="RefSeq" id="XP_031550263.1">
    <property type="nucleotide sequence ID" value="XM_031694403.1"/>
</dbReference>
<dbReference type="SUPFAM" id="SSF52949">
    <property type="entry name" value="Macro domain-like"/>
    <property type="match status" value="1"/>
</dbReference>
<organism evidence="2 3">
    <name type="scientific">Actinia tenebrosa</name>
    <name type="common">Australian red waratah sea anemone</name>
    <dbReference type="NCBI Taxonomy" id="6105"/>
    <lineage>
        <taxon>Eukaryota</taxon>
        <taxon>Metazoa</taxon>
        <taxon>Cnidaria</taxon>
        <taxon>Anthozoa</taxon>
        <taxon>Hexacorallia</taxon>
        <taxon>Actiniaria</taxon>
        <taxon>Actiniidae</taxon>
        <taxon>Actinia</taxon>
    </lineage>
</organism>
<dbReference type="InterPro" id="IPR019261">
    <property type="entry name" value="PARG_cat_microbial"/>
</dbReference>
<dbReference type="OrthoDB" id="9985428at2759"/>
<dbReference type="GeneID" id="116287715"/>
<gene>
    <name evidence="3" type="primary">LOC116287715</name>
</gene>
<keyword evidence="2" id="KW-1185">Reference proteome</keyword>
<dbReference type="Pfam" id="PF10021">
    <property type="entry name" value="PARG_cat_microb"/>
    <property type="match status" value="1"/>
</dbReference>
<dbReference type="Gene3D" id="3.40.220.10">
    <property type="entry name" value="Leucine Aminopeptidase, subunit E, domain 1"/>
    <property type="match status" value="1"/>
</dbReference>
<dbReference type="Proteomes" id="UP000515163">
    <property type="component" value="Unplaced"/>
</dbReference>
<dbReference type="InterPro" id="IPR012664">
    <property type="entry name" value="CHP02452"/>
</dbReference>
<dbReference type="InParanoid" id="A0A6P8H3X2"/>
<dbReference type="PANTHER" id="PTHR35596">
    <property type="entry name" value="DUF2263 DOMAIN-CONTAINING PROTEIN"/>
    <property type="match status" value="1"/>
</dbReference>
<sequence length="310" mass="35458">MASKSDDKDEVFDPEVWLENFNKRGQHRPQRVKIIEGTLRACENFRYKLRDGKEVVFGDFESVSREARKTRLYNDEEPPTSSSADSFKTKIKVVNSDSLEEAIRLKNKGLNPAVLNMASPKRPGGGYLTGAGAQEENLFRRTNYVQHLADPEKEFDPKRKWTYRLPEFCCVYSTNVQIFRASETQGYAFLPSPIPMSFIAIPAYPNPPCTGSKDEKQLTPNMVEKVKRKMRIMLSTALYQGHDSLVLSAWGCGAFRNPPRHIAKLFQAVLSEPVFKNRYRHISFAILDDHNSKGEENFKAFFDTFNAVEK</sequence>
<protein>
    <submittedName>
        <fullName evidence="3">Uncharacterized protein LOC116287715</fullName>
    </submittedName>
</protein>
<evidence type="ECO:0000313" key="2">
    <source>
        <dbReference type="Proteomes" id="UP000515163"/>
    </source>
</evidence>
<feature type="domain" description="Microbial-type PARG catalytic" evidence="1">
    <location>
        <begin position="37"/>
        <end position="180"/>
    </location>
</feature>
<dbReference type="NCBIfam" id="TIGR02452">
    <property type="entry name" value="TIGR02452 family protein"/>
    <property type="match status" value="1"/>
</dbReference>
<dbReference type="KEGG" id="aten:116287715"/>
<reference evidence="3" key="1">
    <citation type="submission" date="2025-08" db="UniProtKB">
        <authorList>
            <consortium name="RefSeq"/>
        </authorList>
    </citation>
    <scope>IDENTIFICATION</scope>
    <source>
        <tissue evidence="3">Tentacle</tissue>
    </source>
</reference>
<dbReference type="PANTHER" id="PTHR35596:SF1">
    <property type="entry name" value="MICROBIAL-TYPE PARG CATALYTIC DOMAIN-CONTAINING PROTEIN"/>
    <property type="match status" value="1"/>
</dbReference>
<dbReference type="PIRSF" id="PIRSF014899">
    <property type="entry name" value="UCP014899"/>
    <property type="match status" value="1"/>
</dbReference>